<protein>
    <submittedName>
        <fullName evidence="4">Protein NipSnap homolog 2-like</fullName>
    </submittedName>
</protein>
<comment type="similarity">
    <text evidence="1">Belongs to the NipSnap family.</text>
</comment>
<dbReference type="InterPro" id="IPR012577">
    <property type="entry name" value="NIPSNAP"/>
</dbReference>
<feature type="domain" description="NIPSNAP" evidence="2">
    <location>
        <begin position="66"/>
        <end position="166"/>
    </location>
</feature>
<dbReference type="RefSeq" id="XP_002739910.1">
    <property type="nucleotide sequence ID" value="XM_002739864.2"/>
</dbReference>
<dbReference type="Gene3D" id="3.30.70.100">
    <property type="match status" value="2"/>
</dbReference>
<dbReference type="InterPro" id="IPR011008">
    <property type="entry name" value="Dimeric_a/b-barrel"/>
</dbReference>
<dbReference type="GeneID" id="100377942"/>
<dbReference type="SUPFAM" id="SSF54909">
    <property type="entry name" value="Dimeric alpha+beta barrel"/>
    <property type="match status" value="2"/>
</dbReference>
<evidence type="ECO:0000313" key="3">
    <source>
        <dbReference type="Proteomes" id="UP000694865"/>
    </source>
</evidence>
<proteinExistence type="inferred from homology"/>
<gene>
    <name evidence="4" type="primary">LOC100377942</name>
</gene>
<dbReference type="PANTHER" id="PTHR21017">
    <property type="entry name" value="NIPSNAP-RELATED"/>
    <property type="match status" value="1"/>
</dbReference>
<dbReference type="Proteomes" id="UP000694865">
    <property type="component" value="Unplaced"/>
</dbReference>
<dbReference type="PANTHER" id="PTHR21017:SF17">
    <property type="entry name" value="PROTEIN NIPSNAP"/>
    <property type="match status" value="1"/>
</dbReference>
<accession>A0ABM0GY30</accession>
<dbReference type="InterPro" id="IPR051557">
    <property type="entry name" value="NipSnap_domain"/>
</dbReference>
<evidence type="ECO:0000256" key="1">
    <source>
        <dbReference type="ARBA" id="ARBA00005291"/>
    </source>
</evidence>
<sequence length="278" mass="32591">MAAIIRRFPVHLRSNARLLAPLVCRNFNTSESDGAGQSMLSKLFVKQVEPATAAHSRLLATKEYVYELQIHDVKPDCFEDYKAAAEQHLKNRHEDGNIPSKLFGSWITTFGHQDQAVHIWLYENGYKDIMQTRAMLLEDPEYVKYKKERLKMLVSRRNQLLQAFSFWGEPDPREPGNIYEMRSYHLKPGTMIEWGNNWRRGIECRRAKNENIAGLFTQIGDLYLVHHIFAYENLQTRKEVRENAWQKPGWDQTVAYTVPLIRKMESRIMRPFAHSPLK</sequence>
<organism evidence="3 4">
    <name type="scientific">Saccoglossus kowalevskii</name>
    <name type="common">Acorn worm</name>
    <dbReference type="NCBI Taxonomy" id="10224"/>
    <lineage>
        <taxon>Eukaryota</taxon>
        <taxon>Metazoa</taxon>
        <taxon>Hemichordata</taxon>
        <taxon>Enteropneusta</taxon>
        <taxon>Harrimaniidae</taxon>
        <taxon>Saccoglossus</taxon>
    </lineage>
</organism>
<evidence type="ECO:0000313" key="4">
    <source>
        <dbReference type="RefSeq" id="XP_002739910.1"/>
    </source>
</evidence>
<name>A0ABM0GY30_SACKO</name>
<dbReference type="Pfam" id="PF07978">
    <property type="entry name" value="NIPSNAP"/>
    <property type="match status" value="2"/>
</dbReference>
<keyword evidence="3" id="KW-1185">Reference proteome</keyword>
<feature type="domain" description="NIPSNAP" evidence="2">
    <location>
        <begin position="179"/>
        <end position="276"/>
    </location>
</feature>
<evidence type="ECO:0000259" key="2">
    <source>
        <dbReference type="Pfam" id="PF07978"/>
    </source>
</evidence>
<reference evidence="4" key="1">
    <citation type="submission" date="2025-08" db="UniProtKB">
        <authorList>
            <consortium name="RefSeq"/>
        </authorList>
    </citation>
    <scope>IDENTIFICATION</scope>
    <source>
        <tissue evidence="4">Testes</tissue>
    </source>
</reference>